<protein>
    <submittedName>
        <fullName evidence="1">Uncharacterized protein</fullName>
    </submittedName>
</protein>
<name>A0ACC2XP16_9TREE</name>
<accession>A0ACC2XP16</accession>
<dbReference type="Proteomes" id="UP001243375">
    <property type="component" value="Unassembled WGS sequence"/>
</dbReference>
<gene>
    <name evidence="1" type="ORF">QFC22_000068</name>
</gene>
<dbReference type="EMBL" id="JASBWU010000001">
    <property type="protein sequence ID" value="KAJ9125115.1"/>
    <property type="molecule type" value="Genomic_DNA"/>
</dbReference>
<reference evidence="1" key="1">
    <citation type="submission" date="2023-04" db="EMBL/GenBank/DDBJ databases">
        <title>Draft Genome sequencing of Naganishia species isolated from polar environments using Oxford Nanopore Technology.</title>
        <authorList>
            <person name="Leo P."/>
            <person name="Venkateswaran K."/>
        </authorList>
    </citation>
    <scope>NUCLEOTIDE SEQUENCE</scope>
    <source>
        <strain evidence="1">MNA-CCFEE 5425</strain>
    </source>
</reference>
<organism evidence="1 2">
    <name type="scientific">Naganishia vaughanmartiniae</name>
    <dbReference type="NCBI Taxonomy" id="1424756"/>
    <lineage>
        <taxon>Eukaryota</taxon>
        <taxon>Fungi</taxon>
        <taxon>Dikarya</taxon>
        <taxon>Basidiomycota</taxon>
        <taxon>Agaricomycotina</taxon>
        <taxon>Tremellomycetes</taxon>
        <taxon>Filobasidiales</taxon>
        <taxon>Filobasidiaceae</taxon>
        <taxon>Naganishia</taxon>
    </lineage>
</organism>
<proteinExistence type="predicted"/>
<sequence length="668" mass="71629">MSSRRSERSRKRPLSIDTQYAPPSLTSLAASFQKPVETKLGETAVNGLAGEDDMNGSIDTSMSIPNKPHIRAKGGSVRSRAATRTRLAAASPSFNGNQENEDETIQQHEQYHGEVVYHQQGVNGEQSHANDEPDAAELQEESQKDDDEEEEDPVWQEFSQEYYEVYPVLILRALVVVEQLPLEIHRNFALLRELDDQTQRQTGQLLEIIRKYVAQRLPLPVPERLQDPLPILQSDTATPNTVTAPCQEGEAVAQDEHTSTGNGGPAPQANAQPMDADAMHQDPRAEDEKSGEASTIQTPDVNLHQTQKGPGSEEKSETLKSQPVREVEQASLSGDQHGTEGDCREAPLDRKESPEASMDAGTVMGDAASATSIPVLASGDVPPAIPDSTTNGTHAKPNGIDNHSTESVPPTATVDQQPTSIDANPPPTPPPTNGTHQMQLLKTRHAQMYAHDLVPAMASRALLPEIGKLAREMLRSADEKVGIAMGTYNTVDRHIRSLDAALQAQQAALNLGIRQDTLPSTAITGATITGDDSEPPTESMLQAGGRADAGDLVLGASGNAGPDQAVKRVGKNWRKGIKGSGHAARAADALNIGVSSSALHHPNSTTAQADAEGGASGTAAMSSRQRGKQKAEPEPIVLGYMAAHKFDMKIDPNEPRYWWVSCLLVGVM</sequence>
<comment type="caution">
    <text evidence="1">The sequence shown here is derived from an EMBL/GenBank/DDBJ whole genome shotgun (WGS) entry which is preliminary data.</text>
</comment>
<evidence type="ECO:0000313" key="2">
    <source>
        <dbReference type="Proteomes" id="UP001243375"/>
    </source>
</evidence>
<keyword evidence="2" id="KW-1185">Reference proteome</keyword>
<evidence type="ECO:0000313" key="1">
    <source>
        <dbReference type="EMBL" id="KAJ9125115.1"/>
    </source>
</evidence>